<evidence type="ECO:0000256" key="1">
    <source>
        <dbReference type="SAM" id="Phobius"/>
    </source>
</evidence>
<keyword evidence="1" id="KW-0812">Transmembrane</keyword>
<dbReference type="EMBL" id="LAZR01000384">
    <property type="protein sequence ID" value="KKN71429.1"/>
    <property type="molecule type" value="Genomic_DNA"/>
</dbReference>
<evidence type="ECO:0000313" key="2">
    <source>
        <dbReference type="EMBL" id="KKN71429.1"/>
    </source>
</evidence>
<proteinExistence type="predicted"/>
<organism evidence="2">
    <name type="scientific">marine sediment metagenome</name>
    <dbReference type="NCBI Taxonomy" id="412755"/>
    <lineage>
        <taxon>unclassified sequences</taxon>
        <taxon>metagenomes</taxon>
        <taxon>ecological metagenomes</taxon>
    </lineage>
</organism>
<comment type="caution">
    <text evidence="2">The sequence shown here is derived from an EMBL/GenBank/DDBJ whole genome shotgun (WGS) entry which is preliminary data.</text>
</comment>
<accession>A0A0F9SX08</accession>
<dbReference type="AlphaFoldDB" id="A0A0F9SX08"/>
<keyword evidence="1" id="KW-1133">Transmembrane helix</keyword>
<keyword evidence="1" id="KW-0472">Membrane</keyword>
<feature type="transmembrane region" description="Helical" evidence="1">
    <location>
        <begin position="44"/>
        <end position="62"/>
    </location>
</feature>
<protein>
    <submittedName>
        <fullName evidence="2">Uncharacterized protein</fullName>
    </submittedName>
</protein>
<name>A0A0F9SX08_9ZZZZ</name>
<sequence length="76" mass="9228">MEKKKWKAAFWVLVGYGIVDGILALSDNMTISQLAYDAGQRQPLYIWGTGVFFVWLFVHLFWRWKRIWQYVRDNWL</sequence>
<reference evidence="2" key="1">
    <citation type="journal article" date="2015" name="Nature">
        <title>Complex archaea that bridge the gap between prokaryotes and eukaryotes.</title>
        <authorList>
            <person name="Spang A."/>
            <person name="Saw J.H."/>
            <person name="Jorgensen S.L."/>
            <person name="Zaremba-Niedzwiedzka K."/>
            <person name="Martijn J."/>
            <person name="Lind A.E."/>
            <person name="van Eijk R."/>
            <person name="Schleper C."/>
            <person name="Guy L."/>
            <person name="Ettema T.J."/>
        </authorList>
    </citation>
    <scope>NUCLEOTIDE SEQUENCE</scope>
</reference>
<gene>
    <name evidence="2" type="ORF">LCGC14_0421510</name>
</gene>